<name>A0AAE0Z8S1_9GAST</name>
<comment type="caution">
    <text evidence="1">The sequence shown here is derived from an EMBL/GenBank/DDBJ whole genome shotgun (WGS) entry which is preliminary data.</text>
</comment>
<evidence type="ECO:0000313" key="1">
    <source>
        <dbReference type="EMBL" id="KAK3764725.1"/>
    </source>
</evidence>
<organism evidence="1 2">
    <name type="scientific">Elysia crispata</name>
    <name type="common">lettuce slug</name>
    <dbReference type="NCBI Taxonomy" id="231223"/>
    <lineage>
        <taxon>Eukaryota</taxon>
        <taxon>Metazoa</taxon>
        <taxon>Spiralia</taxon>
        <taxon>Lophotrochozoa</taxon>
        <taxon>Mollusca</taxon>
        <taxon>Gastropoda</taxon>
        <taxon>Heterobranchia</taxon>
        <taxon>Euthyneura</taxon>
        <taxon>Panpulmonata</taxon>
        <taxon>Sacoglossa</taxon>
        <taxon>Placobranchoidea</taxon>
        <taxon>Plakobranchidae</taxon>
        <taxon>Elysia</taxon>
    </lineage>
</organism>
<dbReference type="AlphaFoldDB" id="A0AAE0Z8S1"/>
<accession>A0AAE0Z8S1</accession>
<dbReference type="Proteomes" id="UP001283361">
    <property type="component" value="Unassembled WGS sequence"/>
</dbReference>
<dbReference type="EMBL" id="JAWDGP010004412">
    <property type="protein sequence ID" value="KAK3764725.1"/>
    <property type="molecule type" value="Genomic_DNA"/>
</dbReference>
<keyword evidence="2" id="KW-1185">Reference proteome</keyword>
<gene>
    <name evidence="1" type="ORF">RRG08_042035</name>
</gene>
<protein>
    <submittedName>
        <fullName evidence="1">Uncharacterized protein</fullName>
    </submittedName>
</protein>
<sequence>MMILKASPPVTNVDQTFISTRQVISTDLSEQCQLLRNVSPDMLQIQELYCKESSSFCFIMFGSLLISSMLLAVSLADTDPVVAMCGNRCSDWEALQNQCVKDKGCWDLNGGVYDKTTENCLSKCWHISLPCYDACSIAYETCEKQCPLGQKPDCFFSCYDNTFKEIKPTLSTK</sequence>
<evidence type="ECO:0000313" key="2">
    <source>
        <dbReference type="Proteomes" id="UP001283361"/>
    </source>
</evidence>
<proteinExistence type="predicted"/>
<reference evidence="1" key="1">
    <citation type="journal article" date="2023" name="G3 (Bethesda)">
        <title>A reference genome for the long-term kleptoplast-retaining sea slug Elysia crispata morphotype clarki.</title>
        <authorList>
            <person name="Eastman K.E."/>
            <person name="Pendleton A.L."/>
            <person name="Shaikh M.A."/>
            <person name="Suttiyut T."/>
            <person name="Ogas R."/>
            <person name="Tomko P."/>
            <person name="Gavelis G."/>
            <person name="Widhalm J.R."/>
            <person name="Wisecaver J.H."/>
        </authorList>
    </citation>
    <scope>NUCLEOTIDE SEQUENCE</scope>
    <source>
        <strain evidence="1">ECLA1</strain>
    </source>
</reference>